<keyword evidence="5" id="KW-0378">Hydrolase</keyword>
<evidence type="ECO:0000256" key="10">
    <source>
        <dbReference type="ARBA" id="ARBA00044051"/>
    </source>
</evidence>
<evidence type="ECO:0000259" key="16">
    <source>
        <dbReference type="SMART" id="SM01011"/>
    </source>
</evidence>
<dbReference type="EMBL" id="CH991551">
    <property type="protein sequence ID" value="EDQ89202.1"/>
    <property type="molecule type" value="Genomic_DNA"/>
</dbReference>
<dbReference type="FunCoup" id="A9UZB4">
    <property type="interactions" value="193"/>
</dbReference>
<dbReference type="OMA" id="DAHALFF"/>
<dbReference type="Gene3D" id="3.40.350.10">
    <property type="entry name" value="Creatinase/prolidase N-terminal domain"/>
    <property type="match status" value="1"/>
</dbReference>
<dbReference type="InParanoid" id="A9UZB4"/>
<evidence type="ECO:0000256" key="7">
    <source>
        <dbReference type="ARBA" id="ARBA00023049"/>
    </source>
</evidence>
<keyword evidence="8" id="KW-0464">Manganese</keyword>
<organism evidence="17 18">
    <name type="scientific">Monosiga brevicollis</name>
    <name type="common">Choanoflagellate</name>
    <dbReference type="NCBI Taxonomy" id="81824"/>
    <lineage>
        <taxon>Eukaryota</taxon>
        <taxon>Choanoflagellata</taxon>
        <taxon>Craspedida</taxon>
        <taxon>Salpingoecidae</taxon>
        <taxon>Monosiga</taxon>
    </lineage>
</organism>
<dbReference type="GeneID" id="5891108"/>
<evidence type="ECO:0000256" key="13">
    <source>
        <dbReference type="ARBA" id="ARBA00044284"/>
    </source>
</evidence>
<feature type="domain" description="Aminopeptidase P N-terminal" evidence="16">
    <location>
        <begin position="23"/>
        <end position="158"/>
    </location>
</feature>
<dbReference type="Pfam" id="PF05195">
    <property type="entry name" value="AMP_N"/>
    <property type="match status" value="1"/>
</dbReference>
<keyword evidence="18" id="KW-1185">Reference proteome</keyword>
<dbReference type="PANTHER" id="PTHR48480">
    <property type="match status" value="1"/>
</dbReference>
<dbReference type="InterPro" id="IPR007865">
    <property type="entry name" value="Aminopep_P_N"/>
</dbReference>
<keyword evidence="6" id="KW-0224">Dipeptidase</keyword>
<keyword evidence="4" id="KW-0479">Metal-binding</keyword>
<keyword evidence="3" id="KW-0645">Protease</keyword>
<comment type="cofactor">
    <cofactor evidence="1">
        <name>Mn(2+)</name>
        <dbReference type="ChEBI" id="CHEBI:29035"/>
    </cofactor>
</comment>
<dbReference type="InterPro" id="IPR000994">
    <property type="entry name" value="Pept_M24"/>
</dbReference>
<dbReference type="FunFam" id="3.90.230.10:FF:000002">
    <property type="entry name" value="Xaa-Pro aminopeptidase 3"/>
    <property type="match status" value="1"/>
</dbReference>
<dbReference type="InterPro" id="IPR036005">
    <property type="entry name" value="Creatinase/aminopeptidase-like"/>
</dbReference>
<dbReference type="PANTHER" id="PTHR48480:SF2">
    <property type="entry name" value="PEPTIDASE D"/>
    <property type="match status" value="1"/>
</dbReference>
<evidence type="ECO:0000256" key="15">
    <source>
        <dbReference type="ARBA" id="ARBA00048994"/>
    </source>
</evidence>
<comment type="similarity">
    <text evidence="9">Belongs to the peptidase M24B family. Eukaryotic-type prolidase subfamily.</text>
</comment>
<dbReference type="MEROPS" id="M24.007"/>
<dbReference type="SUPFAM" id="SSF55920">
    <property type="entry name" value="Creatinase/aminopeptidase"/>
    <property type="match status" value="1"/>
</dbReference>
<evidence type="ECO:0000256" key="4">
    <source>
        <dbReference type="ARBA" id="ARBA00022723"/>
    </source>
</evidence>
<evidence type="ECO:0000313" key="17">
    <source>
        <dbReference type="EMBL" id="EDQ89202.1"/>
    </source>
</evidence>
<comment type="subunit">
    <text evidence="2">Homodimer.</text>
</comment>
<name>A9UZB4_MONBE</name>
<evidence type="ECO:0000256" key="6">
    <source>
        <dbReference type="ARBA" id="ARBA00022997"/>
    </source>
</evidence>
<dbReference type="InterPro" id="IPR052433">
    <property type="entry name" value="X-Pro_dipept-like"/>
</dbReference>
<comment type="catalytic activity">
    <reaction evidence="15">
        <text>Xaa-L-Pro dipeptide + H2O = an L-alpha-amino acid + L-proline</text>
        <dbReference type="Rhea" id="RHEA:76407"/>
        <dbReference type="ChEBI" id="CHEBI:15377"/>
        <dbReference type="ChEBI" id="CHEBI:59869"/>
        <dbReference type="ChEBI" id="CHEBI:60039"/>
        <dbReference type="ChEBI" id="CHEBI:195196"/>
        <dbReference type="EC" id="3.4.13.9"/>
    </reaction>
</comment>
<dbReference type="InterPro" id="IPR029149">
    <property type="entry name" value="Creatin/AminoP/Spt16_N"/>
</dbReference>
<dbReference type="GO" id="GO:0070006">
    <property type="term" value="F:metalloaminopeptidase activity"/>
    <property type="evidence" value="ECO:0007669"/>
    <property type="project" value="InterPro"/>
</dbReference>
<dbReference type="GO" id="GO:0030145">
    <property type="term" value="F:manganese ion binding"/>
    <property type="evidence" value="ECO:0007669"/>
    <property type="project" value="InterPro"/>
</dbReference>
<evidence type="ECO:0000256" key="8">
    <source>
        <dbReference type="ARBA" id="ARBA00023211"/>
    </source>
</evidence>
<evidence type="ECO:0000256" key="11">
    <source>
        <dbReference type="ARBA" id="ARBA00044141"/>
    </source>
</evidence>
<evidence type="ECO:0000313" key="18">
    <source>
        <dbReference type="Proteomes" id="UP000001357"/>
    </source>
</evidence>
<evidence type="ECO:0000256" key="3">
    <source>
        <dbReference type="ARBA" id="ARBA00022670"/>
    </source>
</evidence>
<evidence type="ECO:0000256" key="9">
    <source>
        <dbReference type="ARBA" id="ARBA00043990"/>
    </source>
</evidence>
<dbReference type="CDD" id="cd01087">
    <property type="entry name" value="Prolidase"/>
    <property type="match status" value="1"/>
</dbReference>
<evidence type="ECO:0000256" key="14">
    <source>
        <dbReference type="ARBA" id="ARBA00044351"/>
    </source>
</evidence>
<accession>A9UZB4</accession>
<keyword evidence="7" id="KW-0482">Metalloprotease</keyword>
<evidence type="ECO:0000256" key="5">
    <source>
        <dbReference type="ARBA" id="ARBA00022801"/>
    </source>
</evidence>
<dbReference type="AlphaFoldDB" id="A9UZB4"/>
<dbReference type="KEGG" id="mbr:MONBRDRAFT_32403"/>
<evidence type="ECO:0000256" key="1">
    <source>
        <dbReference type="ARBA" id="ARBA00001936"/>
    </source>
</evidence>
<reference evidence="17 18" key="1">
    <citation type="journal article" date="2008" name="Nature">
        <title>The genome of the choanoflagellate Monosiga brevicollis and the origin of metazoans.</title>
        <authorList>
            <consortium name="JGI Sequencing"/>
            <person name="King N."/>
            <person name="Westbrook M.J."/>
            <person name="Young S.L."/>
            <person name="Kuo A."/>
            <person name="Abedin M."/>
            <person name="Chapman J."/>
            <person name="Fairclough S."/>
            <person name="Hellsten U."/>
            <person name="Isogai Y."/>
            <person name="Letunic I."/>
            <person name="Marr M."/>
            <person name="Pincus D."/>
            <person name="Putnam N."/>
            <person name="Rokas A."/>
            <person name="Wright K.J."/>
            <person name="Zuzow R."/>
            <person name="Dirks W."/>
            <person name="Good M."/>
            <person name="Goodstein D."/>
            <person name="Lemons D."/>
            <person name="Li W."/>
            <person name="Lyons J.B."/>
            <person name="Morris A."/>
            <person name="Nichols S."/>
            <person name="Richter D.J."/>
            <person name="Salamov A."/>
            <person name="Bork P."/>
            <person name="Lim W.A."/>
            <person name="Manning G."/>
            <person name="Miller W.T."/>
            <person name="McGinnis W."/>
            <person name="Shapiro H."/>
            <person name="Tjian R."/>
            <person name="Grigoriev I.V."/>
            <person name="Rokhsar D."/>
        </authorList>
    </citation>
    <scope>NUCLEOTIDE SEQUENCE [LARGE SCALE GENOMIC DNA]</scope>
    <source>
        <strain evidence="18">MX1 / ATCC 50154</strain>
    </source>
</reference>
<dbReference type="STRING" id="81824.A9UZB4"/>
<sequence>MATVGSATSETPFFSMGEGTFKIPMTLYAENRRRLVENMKKNGHSGVILLKGGEQTTRHDTDHEDIFRQESYFHWAFGTVEADCFAALDVDTGKSTLFIPRLPEAYSIWMGTIHPPARFLKRYAVDACQFVDEIPTVMAADYKGKTIHVLYGRNSDSGNFAEPASFKGIEEFQVDRDSLFPIIANLRVFKTEAELEVMRYVSEVTSAAHVAVMRQVQVGWNEYQMEALFKFHTYNYGGCRHEAYTCICACGPSGATLHYGHAGAPNDRPIKDGQIGLLDMGAEYSCYCSDITCSYPVNGRFTQDQKDIYQGVLDAVIAVETAMKPGVSWHDMHHLALKTVTEALIKTGVLVGDAEEIIKSQLAAKFMPSGLGHLIGLDTHDVGGYLKGFPERSTLDGFKSLRTARDLEENMVLTVEPGIYFIESQVNMLLAGSEFDKYINKERLEQFRYFGGVRIEDVVLVKSDGIENFTQTPRGIDEIESVMSGGQWPPAEDKYPQLKRQFTTWRSAGLSQ</sequence>
<dbReference type="RefSeq" id="XP_001745778.1">
    <property type="nucleotide sequence ID" value="XM_001745726.1"/>
</dbReference>
<protein>
    <recommendedName>
        <fullName evidence="11">Xaa-Pro dipeptidase</fullName>
        <ecNumber evidence="10">3.4.13.9</ecNumber>
    </recommendedName>
    <alternativeName>
        <fullName evidence="14">Imidodipeptidase</fullName>
    </alternativeName>
    <alternativeName>
        <fullName evidence="12">Peptidase D</fullName>
    </alternativeName>
    <alternativeName>
        <fullName evidence="13">Proline dipeptidase</fullName>
    </alternativeName>
</protein>
<dbReference type="GO" id="GO:0006508">
    <property type="term" value="P:proteolysis"/>
    <property type="evidence" value="ECO:0000318"/>
    <property type="project" value="GO_Central"/>
</dbReference>
<dbReference type="GO" id="GO:0008233">
    <property type="term" value="F:peptidase activity"/>
    <property type="evidence" value="ECO:0000318"/>
    <property type="project" value="GO_Central"/>
</dbReference>
<evidence type="ECO:0000256" key="12">
    <source>
        <dbReference type="ARBA" id="ARBA00044252"/>
    </source>
</evidence>
<dbReference type="SUPFAM" id="SSF53092">
    <property type="entry name" value="Creatinase/prolidase N-terminal domain"/>
    <property type="match status" value="1"/>
</dbReference>
<dbReference type="Gene3D" id="3.90.230.10">
    <property type="entry name" value="Creatinase/methionine aminopeptidase superfamily"/>
    <property type="match status" value="1"/>
</dbReference>
<dbReference type="Pfam" id="PF00557">
    <property type="entry name" value="Peptidase_M24"/>
    <property type="match status" value="1"/>
</dbReference>
<dbReference type="Proteomes" id="UP000001357">
    <property type="component" value="Unassembled WGS sequence"/>
</dbReference>
<dbReference type="GO" id="GO:0102009">
    <property type="term" value="F:proline dipeptidase activity"/>
    <property type="evidence" value="ECO:0007669"/>
    <property type="project" value="UniProtKB-EC"/>
</dbReference>
<dbReference type="eggNOG" id="KOG2737">
    <property type="taxonomic scope" value="Eukaryota"/>
</dbReference>
<proteinExistence type="inferred from homology"/>
<dbReference type="EC" id="3.4.13.9" evidence="10"/>
<dbReference type="SMART" id="SM01011">
    <property type="entry name" value="AMP_N"/>
    <property type="match status" value="1"/>
</dbReference>
<gene>
    <name evidence="17" type="ORF">MONBRDRAFT_32403</name>
</gene>
<evidence type="ECO:0000256" key="2">
    <source>
        <dbReference type="ARBA" id="ARBA00011738"/>
    </source>
</evidence>